<dbReference type="STRING" id="434131.NRI_0137"/>
<feature type="transmembrane region" description="Helical" evidence="1">
    <location>
        <begin position="20"/>
        <end position="48"/>
    </location>
</feature>
<gene>
    <name evidence="2" type="ordered locus">NRI_0137</name>
</gene>
<evidence type="ECO:0000313" key="3">
    <source>
        <dbReference type="Proteomes" id="UP000001627"/>
    </source>
</evidence>
<keyword evidence="3" id="KW-1185">Reference proteome</keyword>
<keyword evidence="1" id="KW-0812">Transmembrane</keyword>
<dbReference type="KEGG" id="nri:NRI_0137"/>
<keyword evidence="1" id="KW-0472">Membrane</keyword>
<dbReference type="Proteomes" id="UP000001627">
    <property type="component" value="Chromosome"/>
</dbReference>
<evidence type="ECO:0000256" key="1">
    <source>
        <dbReference type="SAM" id="Phobius"/>
    </source>
</evidence>
<dbReference type="HOGENOM" id="CLU_3120319_0_0_5"/>
<keyword evidence="1" id="KW-1133">Transmembrane helix</keyword>
<sequence>MMYHERQIPNTNLRKRKCFLLFLSPIAPGLFMLEIICFVLGVCVQVSILR</sequence>
<evidence type="ECO:0000313" key="2">
    <source>
        <dbReference type="EMBL" id="ACT69135.1"/>
    </source>
</evidence>
<organism evidence="2 3">
    <name type="scientific">Neorickettsia risticii (strain Illinois)</name>
    <dbReference type="NCBI Taxonomy" id="434131"/>
    <lineage>
        <taxon>Bacteria</taxon>
        <taxon>Pseudomonadati</taxon>
        <taxon>Pseudomonadota</taxon>
        <taxon>Alphaproteobacteria</taxon>
        <taxon>Rickettsiales</taxon>
        <taxon>Anaplasmataceae</taxon>
        <taxon>Neorickettsia</taxon>
    </lineage>
</organism>
<reference evidence="2 3" key="1">
    <citation type="journal article" date="2009" name="Nucleic Acids Res.">
        <title>Analysis of complete genome sequence of Neorickettsia risticii: causative agent of Potomac horse fever.</title>
        <authorList>
            <person name="Lin M."/>
            <person name="Zhang C."/>
            <person name="Gibson K."/>
            <person name="Rikihisa Y."/>
        </authorList>
    </citation>
    <scope>NUCLEOTIDE SEQUENCE [LARGE SCALE GENOMIC DNA]</scope>
    <source>
        <strain evidence="2 3">Illinois</strain>
    </source>
</reference>
<protein>
    <submittedName>
        <fullName evidence="2">Uncharacterized protein</fullName>
    </submittedName>
</protein>
<name>C6V418_NEORI</name>
<accession>C6V418</accession>
<dbReference type="AlphaFoldDB" id="C6V418"/>
<dbReference type="EMBL" id="CP001431">
    <property type="protein sequence ID" value="ACT69135.1"/>
    <property type="molecule type" value="Genomic_DNA"/>
</dbReference>
<proteinExistence type="predicted"/>